<organism evidence="1 2">
    <name type="scientific">Edaphobacillus lindanitolerans</name>
    <dbReference type="NCBI Taxonomy" id="550447"/>
    <lineage>
        <taxon>Bacteria</taxon>
        <taxon>Bacillati</taxon>
        <taxon>Bacillota</taxon>
        <taxon>Bacilli</taxon>
        <taxon>Bacillales</taxon>
        <taxon>Bacillaceae</taxon>
        <taxon>Edaphobacillus</taxon>
    </lineage>
</organism>
<dbReference type="GO" id="GO:0030420">
    <property type="term" value="P:establishment of competence for transformation"/>
    <property type="evidence" value="ECO:0007669"/>
    <property type="project" value="InterPro"/>
</dbReference>
<dbReference type="STRING" id="550447.SAMN05428946_1456"/>
<dbReference type="EMBL" id="FTPL01000002">
    <property type="protein sequence ID" value="SIT81962.1"/>
    <property type="molecule type" value="Genomic_DNA"/>
</dbReference>
<gene>
    <name evidence="1" type="ORF">SAMN05428946_1456</name>
</gene>
<proteinExistence type="predicted"/>
<evidence type="ECO:0000313" key="2">
    <source>
        <dbReference type="Proteomes" id="UP000187550"/>
    </source>
</evidence>
<evidence type="ECO:0000313" key="1">
    <source>
        <dbReference type="EMBL" id="SIT81962.1"/>
    </source>
</evidence>
<sequence>MAMSSSTRRRDAGFTFTEVLLVLLVVTAVTSAVAAAAGRLPPAGDATMFFEEQLKMDVQAVQAYAMANRVRARLVFSRDRQEYTAAGPGTEIVFRRKLPEGVGVADFGTLNSIEFNPHGSIVAFGKMHFSTPSGRRTMIVHIGKGRVSFEG</sequence>
<protein>
    <submittedName>
        <fullName evidence="1">Competence protein ComGD</fullName>
    </submittedName>
</protein>
<dbReference type="InterPro" id="IPR016785">
    <property type="entry name" value="ComGD"/>
</dbReference>
<name>A0A1U7PMP7_9BACI</name>
<dbReference type="AlphaFoldDB" id="A0A1U7PMP7"/>
<reference evidence="2" key="1">
    <citation type="submission" date="2017-01" db="EMBL/GenBank/DDBJ databases">
        <authorList>
            <person name="Varghese N."/>
            <person name="Submissions S."/>
        </authorList>
    </citation>
    <scope>NUCLEOTIDE SEQUENCE [LARGE SCALE GENOMIC DNA]</scope>
    <source>
        <strain evidence="2">MNA4</strain>
    </source>
</reference>
<dbReference type="PIRSF" id="PIRSF021292">
    <property type="entry name" value="Competence_ComGD"/>
    <property type="match status" value="1"/>
</dbReference>
<keyword evidence="2" id="KW-1185">Reference proteome</keyword>
<accession>A0A1U7PMP7</accession>
<dbReference type="Proteomes" id="UP000187550">
    <property type="component" value="Unassembled WGS sequence"/>
</dbReference>